<dbReference type="SUPFAM" id="SSF52172">
    <property type="entry name" value="CheY-like"/>
    <property type="match status" value="1"/>
</dbReference>
<dbReference type="InterPro" id="IPR011006">
    <property type="entry name" value="CheY-like_superfamily"/>
</dbReference>
<dbReference type="Pfam" id="PF13426">
    <property type="entry name" value="PAS_9"/>
    <property type="match status" value="1"/>
</dbReference>
<dbReference type="SUPFAM" id="SSF55874">
    <property type="entry name" value="ATPase domain of HSP90 chaperone/DNA topoisomerase II/histidine kinase"/>
    <property type="match status" value="1"/>
</dbReference>
<keyword evidence="1" id="KW-0285">Flavoprotein</keyword>
<dbReference type="InterPro" id="IPR000700">
    <property type="entry name" value="PAS-assoc_C"/>
</dbReference>
<evidence type="ECO:0000256" key="1">
    <source>
        <dbReference type="ARBA" id="ARBA00022630"/>
    </source>
</evidence>
<evidence type="ECO:0000313" key="7">
    <source>
        <dbReference type="EMBL" id="MYL17324.1"/>
    </source>
</evidence>
<dbReference type="Proteomes" id="UP000460194">
    <property type="component" value="Unassembled WGS sequence"/>
</dbReference>
<dbReference type="InterPro" id="IPR036097">
    <property type="entry name" value="HisK_dim/P_sf"/>
</dbReference>
<dbReference type="PANTHER" id="PTHR47429:SF2">
    <property type="entry name" value="PROTEIN TWIN LOV 1"/>
    <property type="match status" value="1"/>
</dbReference>
<dbReference type="InterPro" id="IPR003661">
    <property type="entry name" value="HisK_dim/P_dom"/>
</dbReference>
<evidence type="ECO:0000256" key="2">
    <source>
        <dbReference type="ARBA" id="ARBA00022643"/>
    </source>
</evidence>
<dbReference type="InterPro" id="IPR003594">
    <property type="entry name" value="HATPase_dom"/>
</dbReference>
<sequence>MDSGPDRTYHAADGDESAERGAVPDPERSGTAAERGGATPDADAEATVLLLMDADRDRDLLAEALGERYRIRTGSDPSALDGKFDCCVLDAKAFDAAGDALDSRRERADPAFLPFVLLVSEESRGRPADRAWDRVDDVIELPVARRALLTRVSNLIERRATSLRLRRTVADLRLKERAMDEAPVGITLARATDGDDNPLAYLNEEFEALTGYGEERLGEDCRFLQGPDTAEETTDEIRAGLDEERSVDVDILNYRANGQKFWNRLQIEPLRNEADETTHFVGFQTDITERKIRERRLEVMARVLNHNLRNKMNLISGYADLLRDAPDEESQRRALDVISETASDLTGIATAVQKVDETASAPPLAAPIDLRDELIELRNRIRSSYPDAEIALSIPGDDPIEVTAVGLPAAISEAVENAVKHNDDPSPSVEVRVEQDSEGWVTIGVEDDGPGIPDHETQVLESGETSLTHADRLGIWLIYWVVAKAGGEFDIDTGEDGTTIRLEVPAHP</sequence>
<feature type="compositionally biased region" description="Basic and acidic residues" evidence="4">
    <location>
        <begin position="1"/>
        <end position="19"/>
    </location>
</feature>
<dbReference type="PANTHER" id="PTHR47429">
    <property type="entry name" value="PROTEIN TWIN LOV 1"/>
    <property type="match status" value="1"/>
</dbReference>
<dbReference type="InterPro" id="IPR036890">
    <property type="entry name" value="HATPase_C_sf"/>
</dbReference>
<dbReference type="CDD" id="cd00082">
    <property type="entry name" value="HisKA"/>
    <property type="match status" value="1"/>
</dbReference>
<evidence type="ECO:0000259" key="6">
    <source>
        <dbReference type="PROSITE" id="PS50113"/>
    </source>
</evidence>
<protein>
    <submittedName>
        <fullName evidence="7">PAS domain-containing protein</fullName>
    </submittedName>
</protein>
<proteinExistence type="predicted"/>
<dbReference type="InterPro" id="IPR035965">
    <property type="entry name" value="PAS-like_dom_sf"/>
</dbReference>
<evidence type="ECO:0000313" key="8">
    <source>
        <dbReference type="Proteomes" id="UP000460194"/>
    </source>
</evidence>
<dbReference type="InterPro" id="IPR005467">
    <property type="entry name" value="His_kinase_dom"/>
</dbReference>
<dbReference type="GO" id="GO:0000155">
    <property type="term" value="F:phosphorelay sensor kinase activity"/>
    <property type="evidence" value="ECO:0007669"/>
    <property type="project" value="InterPro"/>
</dbReference>
<dbReference type="PROSITE" id="PS50113">
    <property type="entry name" value="PAC"/>
    <property type="match status" value="1"/>
</dbReference>
<evidence type="ECO:0000256" key="4">
    <source>
        <dbReference type="SAM" id="MobiDB-lite"/>
    </source>
</evidence>
<dbReference type="NCBIfam" id="TIGR00229">
    <property type="entry name" value="sensory_box"/>
    <property type="match status" value="1"/>
</dbReference>
<dbReference type="Gene3D" id="3.30.450.20">
    <property type="entry name" value="PAS domain"/>
    <property type="match status" value="1"/>
</dbReference>
<gene>
    <name evidence="7" type="ORF">GLW36_11815</name>
</gene>
<feature type="domain" description="PAC" evidence="6">
    <location>
        <begin position="245"/>
        <end position="299"/>
    </location>
</feature>
<name>A0A6B1IQC7_9EURY</name>
<dbReference type="SMART" id="SM00387">
    <property type="entry name" value="HATPase_c"/>
    <property type="match status" value="1"/>
</dbReference>
<dbReference type="Gene3D" id="3.30.565.10">
    <property type="entry name" value="Histidine kinase-like ATPase, C-terminal domain"/>
    <property type="match status" value="1"/>
</dbReference>
<dbReference type="Pfam" id="PF02518">
    <property type="entry name" value="HATPase_c"/>
    <property type="match status" value="1"/>
</dbReference>
<dbReference type="InterPro" id="IPR000014">
    <property type="entry name" value="PAS"/>
</dbReference>
<dbReference type="RefSeq" id="WP_159369287.1">
    <property type="nucleotide sequence ID" value="NZ_WMEO01000020.1"/>
</dbReference>
<evidence type="ECO:0000256" key="3">
    <source>
        <dbReference type="ARBA" id="ARBA00022991"/>
    </source>
</evidence>
<comment type="caution">
    <text evidence="7">The sequence shown here is derived from an EMBL/GenBank/DDBJ whole genome shotgun (WGS) entry which is preliminary data.</text>
</comment>
<reference evidence="7 8" key="1">
    <citation type="submission" date="2019-11" db="EMBL/GenBank/DDBJ databases">
        <title>Genome sequences of 17 halophilic strains isolated from different environments.</title>
        <authorList>
            <person name="Furrow R.E."/>
        </authorList>
    </citation>
    <scope>NUCLEOTIDE SEQUENCE [LARGE SCALE GENOMIC DNA]</scope>
    <source>
        <strain evidence="7 8">22517_05_Cabo</strain>
    </source>
</reference>
<dbReference type="EMBL" id="WMEO01000020">
    <property type="protein sequence ID" value="MYL17324.1"/>
    <property type="molecule type" value="Genomic_DNA"/>
</dbReference>
<dbReference type="SUPFAM" id="SSF55785">
    <property type="entry name" value="PYP-like sensor domain (PAS domain)"/>
    <property type="match status" value="1"/>
</dbReference>
<keyword evidence="2" id="KW-0288">FMN</keyword>
<accession>A0A6B1IQC7</accession>
<dbReference type="AlphaFoldDB" id="A0A6B1IQC7"/>
<feature type="domain" description="Histidine kinase" evidence="5">
    <location>
        <begin position="303"/>
        <end position="508"/>
    </location>
</feature>
<dbReference type="CDD" id="cd00130">
    <property type="entry name" value="PAS"/>
    <property type="match status" value="1"/>
</dbReference>
<dbReference type="PROSITE" id="PS50109">
    <property type="entry name" value="HIS_KIN"/>
    <property type="match status" value="1"/>
</dbReference>
<evidence type="ECO:0000259" key="5">
    <source>
        <dbReference type="PROSITE" id="PS50109"/>
    </source>
</evidence>
<dbReference type="InterPro" id="IPR001610">
    <property type="entry name" value="PAC"/>
</dbReference>
<dbReference type="SUPFAM" id="SSF47384">
    <property type="entry name" value="Homodimeric domain of signal transducing histidine kinase"/>
    <property type="match status" value="1"/>
</dbReference>
<organism evidence="7 8">
    <name type="scientific">Halorubrum distributum</name>
    <dbReference type="NCBI Taxonomy" id="29283"/>
    <lineage>
        <taxon>Archaea</taxon>
        <taxon>Methanobacteriati</taxon>
        <taxon>Methanobacteriota</taxon>
        <taxon>Stenosarchaea group</taxon>
        <taxon>Halobacteria</taxon>
        <taxon>Halobacteriales</taxon>
        <taxon>Haloferacaceae</taxon>
        <taxon>Halorubrum</taxon>
        <taxon>Halorubrum distributum group</taxon>
    </lineage>
</organism>
<keyword evidence="3" id="KW-0157">Chromophore</keyword>
<feature type="region of interest" description="Disordered" evidence="4">
    <location>
        <begin position="1"/>
        <end position="42"/>
    </location>
</feature>
<dbReference type="SMART" id="SM00086">
    <property type="entry name" value="PAC"/>
    <property type="match status" value="1"/>
</dbReference>